<feature type="region of interest" description="Disordered" evidence="1">
    <location>
        <begin position="109"/>
        <end position="161"/>
    </location>
</feature>
<dbReference type="AlphaFoldDB" id="A0AAV7WU58"/>
<evidence type="ECO:0000313" key="2">
    <source>
        <dbReference type="EMBL" id="KAJ1216023.1"/>
    </source>
</evidence>
<dbReference type="EMBL" id="JANPWB010000001">
    <property type="protein sequence ID" value="KAJ1216023.1"/>
    <property type="molecule type" value="Genomic_DNA"/>
</dbReference>
<comment type="caution">
    <text evidence="2">The sequence shown here is derived from an EMBL/GenBank/DDBJ whole genome shotgun (WGS) entry which is preliminary data.</text>
</comment>
<name>A0AAV7WU58_PLEWA</name>
<accession>A0AAV7WU58</accession>
<protein>
    <submittedName>
        <fullName evidence="2">Uncharacterized protein</fullName>
    </submittedName>
</protein>
<gene>
    <name evidence="2" type="ORF">NDU88_003629</name>
</gene>
<keyword evidence="3" id="KW-1185">Reference proteome</keyword>
<evidence type="ECO:0000256" key="1">
    <source>
        <dbReference type="SAM" id="MobiDB-lite"/>
    </source>
</evidence>
<dbReference type="Proteomes" id="UP001066276">
    <property type="component" value="Chromosome 1_1"/>
</dbReference>
<organism evidence="2 3">
    <name type="scientific">Pleurodeles waltl</name>
    <name type="common">Iberian ribbed newt</name>
    <dbReference type="NCBI Taxonomy" id="8319"/>
    <lineage>
        <taxon>Eukaryota</taxon>
        <taxon>Metazoa</taxon>
        <taxon>Chordata</taxon>
        <taxon>Craniata</taxon>
        <taxon>Vertebrata</taxon>
        <taxon>Euteleostomi</taxon>
        <taxon>Amphibia</taxon>
        <taxon>Batrachia</taxon>
        <taxon>Caudata</taxon>
        <taxon>Salamandroidea</taxon>
        <taxon>Salamandridae</taxon>
        <taxon>Pleurodelinae</taxon>
        <taxon>Pleurodeles</taxon>
    </lineage>
</organism>
<dbReference type="PROSITE" id="PS51257">
    <property type="entry name" value="PROKAR_LIPOPROTEIN"/>
    <property type="match status" value="1"/>
</dbReference>
<sequence>MLTKVKYQDNHHSPQNPWCTFRYGGGPLVVAGCGVSLTWEGWAWPRGAAFCGAHTSSSWDAYCCRLREQERSQGRLNHRCWAPAVRPQLGGASCCGRARHPRSRPVCLSGADSLREPGPPVDVPGSSARLLDRQFSSPRRWGRSGDSDLRYLSGAEGRGPA</sequence>
<proteinExistence type="predicted"/>
<evidence type="ECO:0000313" key="3">
    <source>
        <dbReference type="Proteomes" id="UP001066276"/>
    </source>
</evidence>
<reference evidence="2" key="1">
    <citation type="journal article" date="2022" name="bioRxiv">
        <title>Sequencing and chromosome-scale assembly of the giantPleurodeles waltlgenome.</title>
        <authorList>
            <person name="Brown T."/>
            <person name="Elewa A."/>
            <person name="Iarovenko S."/>
            <person name="Subramanian E."/>
            <person name="Araus A.J."/>
            <person name="Petzold A."/>
            <person name="Susuki M."/>
            <person name="Suzuki K.-i.T."/>
            <person name="Hayashi T."/>
            <person name="Toyoda A."/>
            <person name="Oliveira C."/>
            <person name="Osipova E."/>
            <person name="Leigh N.D."/>
            <person name="Simon A."/>
            <person name="Yun M.H."/>
        </authorList>
    </citation>
    <scope>NUCLEOTIDE SEQUENCE</scope>
    <source>
        <strain evidence="2">20211129_DDA</strain>
        <tissue evidence="2">Liver</tissue>
    </source>
</reference>